<dbReference type="GO" id="GO:0003700">
    <property type="term" value="F:DNA-binding transcription factor activity"/>
    <property type="evidence" value="ECO:0007669"/>
    <property type="project" value="InterPro"/>
</dbReference>
<reference evidence="7" key="1">
    <citation type="submission" date="2018-07" db="EMBL/GenBank/DDBJ databases">
        <authorList>
            <person name="Quirk P.G."/>
            <person name="Krulwich T.A."/>
        </authorList>
    </citation>
    <scope>NUCLEOTIDE SEQUENCE</scope>
    <source>
        <strain evidence="7">Anand</strain>
    </source>
</reference>
<dbReference type="VEuPathDB" id="PiroplasmaDB:TA16105"/>
<dbReference type="EMBL" id="UIVT01000001">
    <property type="protein sequence ID" value="SVP89113.1"/>
    <property type="molecule type" value="Genomic_DNA"/>
</dbReference>
<evidence type="ECO:0000313" key="7">
    <source>
        <dbReference type="EMBL" id="SVP89113.1"/>
    </source>
</evidence>
<comment type="subcellular location">
    <subcellularLocation>
        <location evidence="1">Nucleus</location>
    </subcellularLocation>
</comment>
<evidence type="ECO:0000256" key="4">
    <source>
        <dbReference type="ARBA" id="ARBA00023163"/>
    </source>
</evidence>
<dbReference type="Pfam" id="PF00847">
    <property type="entry name" value="AP2"/>
    <property type="match status" value="1"/>
</dbReference>
<evidence type="ECO:0000256" key="2">
    <source>
        <dbReference type="ARBA" id="ARBA00023015"/>
    </source>
</evidence>
<name>A0A3B0MGK5_THEAN</name>
<evidence type="ECO:0000256" key="3">
    <source>
        <dbReference type="ARBA" id="ARBA00023125"/>
    </source>
</evidence>
<dbReference type="Gene3D" id="1.20.5.2050">
    <property type="match status" value="1"/>
</dbReference>
<dbReference type="AlphaFoldDB" id="A0A3B0MGK5"/>
<evidence type="ECO:0000256" key="5">
    <source>
        <dbReference type="ARBA" id="ARBA00023242"/>
    </source>
</evidence>
<feature type="domain" description="AP2/ERF" evidence="6">
    <location>
        <begin position="224"/>
        <end position="271"/>
    </location>
</feature>
<sequence length="288" mass="33733">MNKIMNSKENKTNLEAYLSWIDAILNLCNKIDSVCTKLDKKFPSGANSSHLKKYKHSINVYEIIKHYSWQNNIRTKDLINKYKNNSEWKLENNIKNTGKTYNNEMVQINCGNKGCLGHFGLNGETTGTKVIKRRGEDKVKIEQGFKIDLNSKCGNKKNQDKRYELESEILKKLEVGQKIFITSKSSTKKSVEFTKITQDYDYLLNGKAGENKLKIIKYQELFCDVPGVYWDKRSWIASWYQHGKRYYRSFSAKLYGFNRAKYFAIQSRLSNLNCSRKYTPRKHSKYIV</sequence>
<gene>
    <name evidence="7" type="ORF">TAT_000096500</name>
    <name evidence="8" type="ORF">TAV_000095900</name>
</gene>
<keyword evidence="3" id="KW-0238">DNA-binding</keyword>
<organism evidence="7">
    <name type="scientific">Theileria annulata</name>
    <dbReference type="NCBI Taxonomy" id="5874"/>
    <lineage>
        <taxon>Eukaryota</taxon>
        <taxon>Sar</taxon>
        <taxon>Alveolata</taxon>
        <taxon>Apicomplexa</taxon>
        <taxon>Aconoidasida</taxon>
        <taxon>Piroplasmida</taxon>
        <taxon>Theileriidae</taxon>
        <taxon>Theileria</taxon>
    </lineage>
</organism>
<protein>
    <submittedName>
        <fullName evidence="7">AP2 domain containing protein, putative</fullName>
    </submittedName>
</protein>
<dbReference type="GO" id="GO:0005634">
    <property type="term" value="C:nucleus"/>
    <property type="evidence" value="ECO:0007669"/>
    <property type="project" value="UniProtKB-SubCell"/>
</dbReference>
<proteinExistence type="predicted"/>
<accession>A0A3B0MGK5</accession>
<keyword evidence="2" id="KW-0805">Transcription regulation</keyword>
<evidence type="ECO:0000313" key="8">
    <source>
        <dbReference type="EMBL" id="SVP90254.1"/>
    </source>
</evidence>
<dbReference type="EMBL" id="UIVS01000001">
    <property type="protein sequence ID" value="SVP90254.1"/>
    <property type="molecule type" value="Genomic_DNA"/>
</dbReference>
<dbReference type="GO" id="GO:0003677">
    <property type="term" value="F:DNA binding"/>
    <property type="evidence" value="ECO:0007669"/>
    <property type="project" value="UniProtKB-KW"/>
</dbReference>
<keyword evidence="4" id="KW-0804">Transcription</keyword>
<evidence type="ECO:0000256" key="1">
    <source>
        <dbReference type="ARBA" id="ARBA00004123"/>
    </source>
</evidence>
<evidence type="ECO:0000259" key="6">
    <source>
        <dbReference type="Pfam" id="PF00847"/>
    </source>
</evidence>
<dbReference type="InterPro" id="IPR001471">
    <property type="entry name" value="AP2/ERF_dom"/>
</dbReference>
<keyword evidence="5" id="KW-0539">Nucleus</keyword>